<gene>
    <name evidence="1" type="ORF">CGLO_16011</name>
</gene>
<name>T0LAC8_COLGC</name>
<protein>
    <submittedName>
        <fullName evidence="1">Uncharacterized protein</fullName>
    </submittedName>
</protein>
<proteinExistence type="predicted"/>
<dbReference type="EMBL" id="AMYD01003803">
    <property type="protein sequence ID" value="EQB45170.1"/>
    <property type="molecule type" value="Genomic_DNA"/>
</dbReference>
<dbReference type="AlphaFoldDB" id="T0LAC8"/>
<sequence>MICDTCIGALQDRKGWAISDQAESETTILLAHHESIASLEASALEACEICHPFWWQIDENERSTLRDFGTQWAKRHDAGAKPRISGEKLDVDNLDGLVTICAIINFGAQDDMKAIGMDLMVSISLEPDFGKECPLRRTELYGSYIVQRGAG</sequence>
<evidence type="ECO:0000313" key="2">
    <source>
        <dbReference type="Proteomes" id="UP000015530"/>
    </source>
</evidence>
<accession>T0LAC8</accession>
<dbReference type="Proteomes" id="UP000015530">
    <property type="component" value="Unassembled WGS sequence"/>
</dbReference>
<comment type="caution">
    <text evidence="1">The sequence shown here is derived from an EMBL/GenBank/DDBJ whole genome shotgun (WGS) entry which is preliminary data.</text>
</comment>
<evidence type="ECO:0000313" key="1">
    <source>
        <dbReference type="EMBL" id="EQB45170.1"/>
    </source>
</evidence>
<dbReference type="HOGENOM" id="CLU_1731324_0_0_1"/>
<reference evidence="2" key="1">
    <citation type="journal article" date="2013" name="Mol. Plant Microbe Interact.">
        <title>Global aspects of pacC regulation of pathogenicity genes in Colletotrichum gloeosporioides as revealed by transcriptome analysis.</title>
        <authorList>
            <person name="Alkan N."/>
            <person name="Meng X."/>
            <person name="Friedlander G."/>
            <person name="Reuveni E."/>
            <person name="Sukno S."/>
            <person name="Sherman A."/>
            <person name="Thon M."/>
            <person name="Fluhr R."/>
            <person name="Prusky D."/>
        </authorList>
    </citation>
    <scope>NUCLEOTIDE SEQUENCE [LARGE SCALE GENOMIC DNA]</scope>
    <source>
        <strain evidence="2">Cg-14</strain>
    </source>
</reference>
<organism evidence="1 2">
    <name type="scientific">Colletotrichum gloeosporioides (strain Cg-14)</name>
    <name type="common">Anthracnose fungus</name>
    <name type="synonym">Glomerella cingulata</name>
    <dbReference type="NCBI Taxonomy" id="1237896"/>
    <lineage>
        <taxon>Eukaryota</taxon>
        <taxon>Fungi</taxon>
        <taxon>Dikarya</taxon>
        <taxon>Ascomycota</taxon>
        <taxon>Pezizomycotina</taxon>
        <taxon>Sordariomycetes</taxon>
        <taxon>Hypocreomycetidae</taxon>
        <taxon>Glomerellales</taxon>
        <taxon>Glomerellaceae</taxon>
        <taxon>Colletotrichum</taxon>
        <taxon>Colletotrichum gloeosporioides species complex</taxon>
    </lineage>
</organism>